<dbReference type="SUPFAM" id="SSF102114">
    <property type="entry name" value="Radical SAM enzymes"/>
    <property type="match status" value="1"/>
</dbReference>
<dbReference type="PROSITE" id="PS51918">
    <property type="entry name" value="RADICAL_SAM"/>
    <property type="match status" value="1"/>
</dbReference>
<dbReference type="PANTHER" id="PTHR11228:SF7">
    <property type="entry name" value="PQQA PEPTIDE CYCLASE"/>
    <property type="match status" value="1"/>
</dbReference>
<evidence type="ECO:0000313" key="7">
    <source>
        <dbReference type="EMBL" id="QXJ22838.1"/>
    </source>
</evidence>
<keyword evidence="4" id="KW-0411">Iron-sulfur</keyword>
<dbReference type="Proteomes" id="UP001049518">
    <property type="component" value="Chromosome"/>
</dbReference>
<proteinExistence type="predicted"/>
<keyword evidence="3" id="KW-0408">Iron</keyword>
<name>A0ABX8R1F7_9ACTN</name>
<protein>
    <submittedName>
        <fullName evidence="7">Radical SAM protein</fullName>
    </submittedName>
</protein>
<gene>
    <name evidence="7" type="ORF">AGRA3207_003902</name>
</gene>
<sequence>MITLTKIVERSITRFLWLDLTRKCQLQCTHCYNASSPDGTHGTMTRDDWISVLDQAARCGVSDVQFIGGEPTLHPHALDLVKYALSLGVRVEVFTNLVRVPQLWWDMFQHDGVSLRTSYYSDHLAEHNAVTGRPSHRRTRENIMKAVAMGIPLRVGIIATGGTQRVNAALRDLEALGVRDVRIDDIRPFGRAAAGHEPDPTHLCGGCGVGRAAVGPDGTVSPCAMSEWMGVGNVQTESLADILGGVALSRAKATIQEMTDGPDDDDECSPGFPGSGCSPRN</sequence>
<dbReference type="RefSeq" id="WP_231336175.1">
    <property type="nucleotide sequence ID" value="NZ_CP059572.1"/>
</dbReference>
<evidence type="ECO:0000256" key="3">
    <source>
        <dbReference type="ARBA" id="ARBA00023004"/>
    </source>
</evidence>
<dbReference type="SFLD" id="SFLDG01386">
    <property type="entry name" value="main_SPASM_domain-containing"/>
    <property type="match status" value="1"/>
</dbReference>
<dbReference type="InterPro" id="IPR013785">
    <property type="entry name" value="Aldolase_TIM"/>
</dbReference>
<dbReference type="SFLD" id="SFLDS00029">
    <property type="entry name" value="Radical_SAM"/>
    <property type="match status" value="1"/>
</dbReference>
<dbReference type="SFLD" id="SFLDF00365">
    <property type="entry name" value="thuricin_CD_(TrnCD-like)"/>
    <property type="match status" value="1"/>
</dbReference>
<dbReference type="SFLD" id="SFLDG01067">
    <property type="entry name" value="SPASM/twitch_domain_containing"/>
    <property type="match status" value="1"/>
</dbReference>
<evidence type="ECO:0000256" key="4">
    <source>
        <dbReference type="ARBA" id="ARBA00023014"/>
    </source>
</evidence>
<dbReference type="Gene3D" id="3.20.20.70">
    <property type="entry name" value="Aldolase class I"/>
    <property type="match status" value="1"/>
</dbReference>
<dbReference type="PANTHER" id="PTHR11228">
    <property type="entry name" value="RADICAL SAM DOMAIN PROTEIN"/>
    <property type="match status" value="1"/>
</dbReference>
<dbReference type="CDD" id="cd01335">
    <property type="entry name" value="Radical_SAM"/>
    <property type="match status" value="1"/>
</dbReference>
<evidence type="ECO:0000256" key="1">
    <source>
        <dbReference type="ARBA" id="ARBA00022691"/>
    </source>
</evidence>
<dbReference type="InterPro" id="IPR050377">
    <property type="entry name" value="Radical_SAM_PqqE_MftC-like"/>
</dbReference>
<evidence type="ECO:0000256" key="2">
    <source>
        <dbReference type="ARBA" id="ARBA00022723"/>
    </source>
</evidence>
<dbReference type="SFLD" id="SFLDG01216">
    <property type="entry name" value="thioether_bond_formation_requi"/>
    <property type="match status" value="1"/>
</dbReference>
<feature type="domain" description="Radical SAM core" evidence="6">
    <location>
        <begin position="10"/>
        <end position="224"/>
    </location>
</feature>
<keyword evidence="1" id="KW-0949">S-adenosyl-L-methionine</keyword>
<evidence type="ECO:0000256" key="5">
    <source>
        <dbReference type="SAM" id="MobiDB-lite"/>
    </source>
</evidence>
<dbReference type="Pfam" id="PF13186">
    <property type="entry name" value="SPASM"/>
    <property type="match status" value="1"/>
</dbReference>
<dbReference type="InterPro" id="IPR023885">
    <property type="entry name" value="4Fe4S-binding_SPASM_dom"/>
</dbReference>
<dbReference type="InterPro" id="IPR058240">
    <property type="entry name" value="rSAM_sf"/>
</dbReference>
<dbReference type="EMBL" id="CP059572">
    <property type="protein sequence ID" value="QXJ22838.1"/>
    <property type="molecule type" value="Genomic_DNA"/>
</dbReference>
<feature type="region of interest" description="Disordered" evidence="5">
    <location>
        <begin position="258"/>
        <end position="281"/>
    </location>
</feature>
<dbReference type="Pfam" id="PF04055">
    <property type="entry name" value="Radical_SAM"/>
    <property type="match status" value="1"/>
</dbReference>
<dbReference type="InterPro" id="IPR007197">
    <property type="entry name" value="rSAM"/>
</dbReference>
<evidence type="ECO:0000313" key="8">
    <source>
        <dbReference type="Proteomes" id="UP001049518"/>
    </source>
</evidence>
<evidence type="ECO:0000259" key="6">
    <source>
        <dbReference type="PROSITE" id="PS51918"/>
    </source>
</evidence>
<keyword evidence="8" id="KW-1185">Reference proteome</keyword>
<accession>A0ABX8R1F7</accession>
<organism evidence="7 8">
    <name type="scientific">Actinomadura graeca</name>
    <dbReference type="NCBI Taxonomy" id="2750812"/>
    <lineage>
        <taxon>Bacteria</taxon>
        <taxon>Bacillati</taxon>
        <taxon>Actinomycetota</taxon>
        <taxon>Actinomycetes</taxon>
        <taxon>Streptosporangiales</taxon>
        <taxon>Thermomonosporaceae</taxon>
        <taxon>Actinomadura</taxon>
    </lineage>
</organism>
<keyword evidence="2" id="KW-0479">Metal-binding</keyword>
<reference evidence="7" key="1">
    <citation type="submission" date="2020-07" db="EMBL/GenBank/DDBJ databases">
        <authorList>
            <person name="Tarantini F.S."/>
            <person name="Hong K.W."/>
            <person name="Chan K.G."/>
        </authorList>
    </citation>
    <scope>NUCLEOTIDE SEQUENCE</scope>
    <source>
        <strain evidence="7">32-07</strain>
    </source>
</reference>